<dbReference type="Gene3D" id="3.30.70.1280">
    <property type="entry name" value="SP0830-like domains"/>
    <property type="match status" value="1"/>
</dbReference>
<dbReference type="EMBL" id="JABWDU010000001">
    <property type="protein sequence ID" value="NVD38158.1"/>
    <property type="molecule type" value="Genomic_DNA"/>
</dbReference>
<organism evidence="1 2">
    <name type="scientific">Ensifer oleiphilus</name>
    <dbReference type="NCBI Taxonomy" id="2742698"/>
    <lineage>
        <taxon>Bacteria</taxon>
        <taxon>Pseudomonadati</taxon>
        <taxon>Pseudomonadota</taxon>
        <taxon>Alphaproteobacteria</taxon>
        <taxon>Hyphomicrobiales</taxon>
        <taxon>Rhizobiaceae</taxon>
        <taxon>Sinorhizobium/Ensifer group</taxon>
        <taxon>Ensifer</taxon>
    </lineage>
</organism>
<dbReference type="PIRSF" id="PIRSF008502">
    <property type="entry name" value="UCP008502"/>
    <property type="match status" value="1"/>
</dbReference>
<dbReference type="SUPFAM" id="SSF160379">
    <property type="entry name" value="SP0830-like"/>
    <property type="match status" value="1"/>
</dbReference>
<dbReference type="AlphaFoldDB" id="A0A7Y6Q322"/>
<sequence>MPVHVALLRAINVGGTGKLAMADLRALCEELGFGDVKTYIQSGNVLFRSDLSAPEVAAKLDAALGEKLGKAPGVMVRNAGQLHAIAENAPFPDAKTNLLHVVFLPNAAAADALDNLVAPDGEEVRIAGHEIYVHYPNGSGRSKMKLPALKPGTARNLNTVRKLAELAQAMEADKA</sequence>
<dbReference type="PANTHER" id="PTHR36439:SF1">
    <property type="entry name" value="DUF1697 DOMAIN-CONTAINING PROTEIN"/>
    <property type="match status" value="1"/>
</dbReference>
<reference evidence="1 2" key="1">
    <citation type="submission" date="2020-06" db="EMBL/GenBank/DDBJ databases">
        <authorList>
            <person name="Grouzdev D.S."/>
        </authorList>
    </citation>
    <scope>NUCLEOTIDE SEQUENCE [LARGE SCALE GENOMIC DNA]</scope>
    <source>
        <strain evidence="1 2">HO-A22</strain>
    </source>
</reference>
<proteinExistence type="predicted"/>
<accession>A0A7Y6Q322</accession>
<dbReference type="Pfam" id="PF08002">
    <property type="entry name" value="DUF1697"/>
    <property type="match status" value="1"/>
</dbReference>
<comment type="caution">
    <text evidence="1">The sequence shown here is derived from an EMBL/GenBank/DDBJ whole genome shotgun (WGS) entry which is preliminary data.</text>
</comment>
<gene>
    <name evidence="1" type="ORF">HT585_04780</name>
</gene>
<keyword evidence="2" id="KW-1185">Reference proteome</keyword>
<name>A0A7Y6Q322_9HYPH</name>
<dbReference type="PANTHER" id="PTHR36439">
    <property type="entry name" value="BLL4334 PROTEIN"/>
    <property type="match status" value="1"/>
</dbReference>
<evidence type="ECO:0000313" key="2">
    <source>
        <dbReference type="Proteomes" id="UP000520198"/>
    </source>
</evidence>
<dbReference type="RefSeq" id="WP_176351837.1">
    <property type="nucleotide sequence ID" value="NZ_JABWDU010000001.1"/>
</dbReference>
<protein>
    <submittedName>
        <fullName evidence="1">DUF1697 domain-containing protein</fullName>
    </submittedName>
</protein>
<evidence type="ECO:0000313" key="1">
    <source>
        <dbReference type="EMBL" id="NVD38158.1"/>
    </source>
</evidence>
<dbReference type="Proteomes" id="UP000520198">
    <property type="component" value="Unassembled WGS sequence"/>
</dbReference>
<dbReference type="InterPro" id="IPR012545">
    <property type="entry name" value="DUF1697"/>
</dbReference>